<feature type="domain" description="NADH:flavin oxidoreductase/NADH oxidase N-terminal" evidence="3">
    <location>
        <begin position="3"/>
        <end position="329"/>
    </location>
</feature>
<dbReference type="OrthoDB" id="9772736at2"/>
<gene>
    <name evidence="4" type="ORF">A6K76_10265</name>
</gene>
<dbReference type="InterPro" id="IPR051799">
    <property type="entry name" value="NADH_flavin_oxidoreductase"/>
</dbReference>
<comment type="caution">
    <text evidence="4">The sequence shown here is derived from an EMBL/GenBank/DDBJ whole genome shotgun (WGS) entry which is preliminary data.</text>
</comment>
<dbReference type="GO" id="GO:0016491">
    <property type="term" value="F:oxidoreductase activity"/>
    <property type="evidence" value="ECO:0007669"/>
    <property type="project" value="UniProtKB-KW"/>
</dbReference>
<organism evidence="4 5">
    <name type="scientific">Caryophanon latum</name>
    <dbReference type="NCBI Taxonomy" id="33977"/>
    <lineage>
        <taxon>Bacteria</taxon>
        <taxon>Bacillati</taxon>
        <taxon>Bacillota</taxon>
        <taxon>Bacilli</taxon>
        <taxon>Bacillales</taxon>
        <taxon>Caryophanaceae</taxon>
        <taxon>Caryophanon</taxon>
    </lineage>
</organism>
<dbReference type="InterPro" id="IPR001155">
    <property type="entry name" value="OxRdtase_FMN_N"/>
</dbReference>
<dbReference type="PANTHER" id="PTHR43656">
    <property type="entry name" value="BINDING OXIDOREDUCTASE, PUTATIVE (AFU_ORTHOLOGUE AFUA_2G08260)-RELATED"/>
    <property type="match status" value="1"/>
</dbReference>
<evidence type="ECO:0000313" key="5">
    <source>
        <dbReference type="Proteomes" id="UP000093482"/>
    </source>
</evidence>
<evidence type="ECO:0000313" key="4">
    <source>
        <dbReference type="EMBL" id="OCS91119.1"/>
    </source>
</evidence>
<keyword evidence="2" id="KW-0560">Oxidoreductase</keyword>
<dbReference type="CDD" id="cd04735">
    <property type="entry name" value="OYE_like_4_FMN"/>
    <property type="match status" value="1"/>
</dbReference>
<dbReference type="Proteomes" id="UP000093482">
    <property type="component" value="Unassembled WGS sequence"/>
</dbReference>
<accession>A0A1C0YVD4</accession>
<keyword evidence="1" id="KW-0285">Flavoprotein</keyword>
<dbReference type="Pfam" id="PF00724">
    <property type="entry name" value="Oxidored_FMN"/>
    <property type="match status" value="1"/>
</dbReference>
<evidence type="ECO:0000259" key="3">
    <source>
        <dbReference type="Pfam" id="PF00724"/>
    </source>
</evidence>
<dbReference type="PANTHER" id="PTHR43656:SF2">
    <property type="entry name" value="BINDING OXIDOREDUCTASE, PUTATIVE (AFU_ORTHOLOGUE AFUA_2G08260)-RELATED"/>
    <property type="match status" value="1"/>
</dbReference>
<keyword evidence="5" id="KW-1185">Reference proteome</keyword>
<dbReference type="InterPro" id="IPR013785">
    <property type="entry name" value="Aldolase_TIM"/>
</dbReference>
<evidence type="ECO:0000256" key="2">
    <source>
        <dbReference type="ARBA" id="ARBA00023002"/>
    </source>
</evidence>
<dbReference type="GO" id="GO:0010181">
    <property type="term" value="F:FMN binding"/>
    <property type="evidence" value="ECO:0007669"/>
    <property type="project" value="InterPro"/>
</dbReference>
<dbReference type="AlphaFoldDB" id="A0A1C0YVD4"/>
<proteinExistence type="predicted"/>
<dbReference type="SUPFAM" id="SSF51395">
    <property type="entry name" value="FMN-linked oxidoreductases"/>
    <property type="match status" value="1"/>
</dbReference>
<dbReference type="Gene3D" id="3.20.20.70">
    <property type="entry name" value="Aldolase class I"/>
    <property type="match status" value="1"/>
</dbReference>
<protein>
    <submittedName>
        <fullName evidence="4">NADH-dependent flavin oxidoreductase</fullName>
    </submittedName>
</protein>
<reference evidence="4 5" key="1">
    <citation type="submission" date="2016-07" db="EMBL/GenBank/DDBJ databases">
        <title>Caryophanon latum genome sequencing.</title>
        <authorList>
            <person name="Verma A."/>
            <person name="Pal Y."/>
            <person name="Krishnamurthi S."/>
        </authorList>
    </citation>
    <scope>NUCLEOTIDE SEQUENCE [LARGE SCALE GENOMIC DNA]</scope>
    <source>
        <strain evidence="4 5">DSM 14151</strain>
    </source>
</reference>
<dbReference type="RefSeq" id="WP_066463864.1">
    <property type="nucleotide sequence ID" value="NZ_MATO01000031.1"/>
</dbReference>
<name>A0A1C0YVD4_9BACL</name>
<evidence type="ECO:0000256" key="1">
    <source>
        <dbReference type="ARBA" id="ARBA00022630"/>
    </source>
</evidence>
<dbReference type="EMBL" id="MATO01000031">
    <property type="protein sequence ID" value="OCS91119.1"/>
    <property type="molecule type" value="Genomic_DNA"/>
</dbReference>
<sequence>MTLFQPFTLPNGVSLRNRFVMAPMTTYAGLDNGDVSNEELTYYRERANGVGMLITACAHVAANGQAFPGQIAAHDDAFIPSLRRIAQTIQQGGAKAVLQIHHGGRQARKALVPNEDIVSASAVVGSHGELAREATTAEVDALVDAYAQATRRAITAGFDGVEIHGANTYLIQQFFSGFTNKRTDKYGGTLEKRLTFPLAVAEAVLNMKKAHASEDFIIGYRFSPEEAEDDGITMDDTAVLLARLQQLPLDYMHISLGDYRSTTHRYVKGEVNRIREVRALLRDDLPIIGVGSIYEAHDAEEAHALGADFVALGRALLIEPQWVEKVKAGEGVATTMDASNPQAIPPKMFDMLRSHAGWIPGL</sequence>